<evidence type="ECO:0000256" key="1">
    <source>
        <dbReference type="SAM" id="MobiDB-lite"/>
    </source>
</evidence>
<protein>
    <submittedName>
        <fullName evidence="2">Uncharacterized protein</fullName>
    </submittedName>
</protein>
<keyword evidence="3" id="KW-1185">Reference proteome</keyword>
<evidence type="ECO:0000313" key="3">
    <source>
        <dbReference type="Proteomes" id="UP001244552"/>
    </source>
</evidence>
<dbReference type="Proteomes" id="UP001244552">
    <property type="component" value="Unassembled WGS sequence"/>
</dbReference>
<gene>
    <name evidence="2" type="ORF">QO018_004186</name>
</gene>
<feature type="region of interest" description="Disordered" evidence="1">
    <location>
        <begin position="240"/>
        <end position="260"/>
    </location>
</feature>
<comment type="caution">
    <text evidence="2">The sequence shown here is derived from an EMBL/GenBank/DDBJ whole genome shotgun (WGS) entry which is preliminary data.</text>
</comment>
<evidence type="ECO:0000313" key="2">
    <source>
        <dbReference type="EMBL" id="MDQ0535308.1"/>
    </source>
</evidence>
<sequence>MADMSVSVPNLSLSAFSQLKGTTDKVAPSGTNADYRNFTVSKAGEFNFKVNNNFTDVEIRNERNEVVTILHSKESSADASARLGPGNYTAVISQANRTAGVRDYSLDISEKQNILVTGAGATLKGTAQPPANGDTGVQKHTFNVLQGGTFTANLSLPNTRWAMMDKDGKVVAASDSSETDAQNDFLKKPTYKVPPGQYTMVLVPPSTLKSPTDFRFSFVPRDPSLTAAGTQESAIAKTLRERQTRLREWASQAPPTKTSA</sequence>
<dbReference type="RefSeq" id="WP_209985708.1">
    <property type="nucleotide sequence ID" value="NZ_JAGINO010000017.1"/>
</dbReference>
<accession>A0ABU0MQ45</accession>
<name>A0ABU0MQ45_9PROT</name>
<reference evidence="2 3" key="1">
    <citation type="submission" date="2023-07" db="EMBL/GenBank/DDBJ databases">
        <title>Genomic Encyclopedia of Type Strains, Phase IV (KMG-IV): sequencing the most valuable type-strain genomes for metagenomic binning, comparative biology and taxonomic classification.</title>
        <authorList>
            <person name="Goeker M."/>
        </authorList>
    </citation>
    <scope>NUCLEOTIDE SEQUENCE [LARGE SCALE GENOMIC DNA]</scope>
    <source>
        <strain evidence="2 3">DSM 19922</strain>
    </source>
</reference>
<organism evidence="2 3">
    <name type="scientific">Azospirillum picis</name>
    <dbReference type="NCBI Taxonomy" id="488438"/>
    <lineage>
        <taxon>Bacteria</taxon>
        <taxon>Pseudomonadati</taxon>
        <taxon>Pseudomonadota</taxon>
        <taxon>Alphaproteobacteria</taxon>
        <taxon>Rhodospirillales</taxon>
        <taxon>Azospirillaceae</taxon>
        <taxon>Azospirillum</taxon>
    </lineage>
</organism>
<dbReference type="EMBL" id="JAUSVU010000017">
    <property type="protein sequence ID" value="MDQ0535308.1"/>
    <property type="molecule type" value="Genomic_DNA"/>
</dbReference>
<proteinExistence type="predicted"/>